<accession>A0A6A5QXM4</accession>
<protein>
    <submittedName>
        <fullName evidence="1">Uncharacterized protein</fullName>
    </submittedName>
</protein>
<dbReference type="AlphaFoldDB" id="A0A6A5QXM4"/>
<evidence type="ECO:0000313" key="1">
    <source>
        <dbReference type="EMBL" id="KAF1920203.1"/>
    </source>
</evidence>
<dbReference type="OrthoDB" id="3794209at2759"/>
<name>A0A6A5QXM4_AMPQU</name>
<sequence>MDRANGTRMPEPGRRYASVIRADPGLVSTITFFVNEGYRYMAPDSPLRWSDIYGVRLPEPDLIIQVVGDDGLFAVLHHPHDSSMPTACAAAQRRQCDLDGYNLAGEDRWEVVNGNACGVDATRASGALRRCADRGVA</sequence>
<gene>
    <name evidence="1" type="ORF">BDU57DRAFT_508372</name>
</gene>
<proteinExistence type="predicted"/>
<dbReference type="Proteomes" id="UP000800096">
    <property type="component" value="Unassembled WGS sequence"/>
</dbReference>
<reference evidence="1" key="1">
    <citation type="journal article" date="2020" name="Stud. Mycol.">
        <title>101 Dothideomycetes genomes: a test case for predicting lifestyles and emergence of pathogens.</title>
        <authorList>
            <person name="Haridas S."/>
            <person name="Albert R."/>
            <person name="Binder M."/>
            <person name="Bloem J."/>
            <person name="Labutti K."/>
            <person name="Salamov A."/>
            <person name="Andreopoulos B."/>
            <person name="Baker S."/>
            <person name="Barry K."/>
            <person name="Bills G."/>
            <person name="Bluhm B."/>
            <person name="Cannon C."/>
            <person name="Castanera R."/>
            <person name="Culley D."/>
            <person name="Daum C."/>
            <person name="Ezra D."/>
            <person name="Gonzalez J."/>
            <person name="Henrissat B."/>
            <person name="Kuo A."/>
            <person name="Liang C."/>
            <person name="Lipzen A."/>
            <person name="Lutzoni F."/>
            <person name="Magnuson J."/>
            <person name="Mondo S."/>
            <person name="Nolan M."/>
            <person name="Ohm R."/>
            <person name="Pangilinan J."/>
            <person name="Park H.-J."/>
            <person name="Ramirez L."/>
            <person name="Alfaro M."/>
            <person name="Sun H."/>
            <person name="Tritt A."/>
            <person name="Yoshinaga Y."/>
            <person name="Zwiers L.-H."/>
            <person name="Turgeon B."/>
            <person name="Goodwin S."/>
            <person name="Spatafora J."/>
            <person name="Crous P."/>
            <person name="Grigoriev I."/>
        </authorList>
    </citation>
    <scope>NUCLEOTIDE SEQUENCE</scope>
    <source>
        <strain evidence="1">HMLAC05119</strain>
    </source>
</reference>
<keyword evidence="2" id="KW-1185">Reference proteome</keyword>
<organism evidence="1 2">
    <name type="scientific">Ampelomyces quisqualis</name>
    <name type="common">Powdery mildew agent</name>
    <dbReference type="NCBI Taxonomy" id="50730"/>
    <lineage>
        <taxon>Eukaryota</taxon>
        <taxon>Fungi</taxon>
        <taxon>Dikarya</taxon>
        <taxon>Ascomycota</taxon>
        <taxon>Pezizomycotina</taxon>
        <taxon>Dothideomycetes</taxon>
        <taxon>Pleosporomycetidae</taxon>
        <taxon>Pleosporales</taxon>
        <taxon>Pleosporineae</taxon>
        <taxon>Phaeosphaeriaceae</taxon>
        <taxon>Ampelomyces</taxon>
    </lineage>
</organism>
<dbReference type="EMBL" id="ML979132">
    <property type="protein sequence ID" value="KAF1920203.1"/>
    <property type="molecule type" value="Genomic_DNA"/>
</dbReference>
<evidence type="ECO:0000313" key="2">
    <source>
        <dbReference type="Proteomes" id="UP000800096"/>
    </source>
</evidence>